<dbReference type="GO" id="GO:1902358">
    <property type="term" value="P:sulfate transmembrane transport"/>
    <property type="evidence" value="ECO:0007669"/>
    <property type="project" value="InterPro"/>
</dbReference>
<dbReference type="OrthoDB" id="138542at2"/>
<comment type="caution">
    <text evidence="7">The sequence shown here is derived from an EMBL/GenBank/DDBJ whole genome shotgun (WGS) entry which is preliminary data.</text>
</comment>
<evidence type="ECO:0000313" key="7">
    <source>
        <dbReference type="EMBL" id="EFO79851.1"/>
    </source>
</evidence>
<gene>
    <name evidence="7" type="ORF">OSCT_2285</name>
</gene>
<dbReference type="HOGENOM" id="CLU_057677_0_0_0"/>
<keyword evidence="3" id="KW-0813">Transport</keyword>
<evidence type="ECO:0000256" key="2">
    <source>
        <dbReference type="ARBA" id="ARBA00006099"/>
    </source>
</evidence>
<keyword evidence="6" id="KW-0472">Membrane</keyword>
<dbReference type="Pfam" id="PF13531">
    <property type="entry name" value="SBP_bac_11"/>
    <property type="match status" value="1"/>
</dbReference>
<reference evidence="7 8" key="1">
    <citation type="journal article" date="2011" name="J. Bacteriol.">
        <title>Draft genome sequence of the anoxygenic filamentous phototrophic bacterium Oscillochloris trichoides subsp. DG-6.</title>
        <authorList>
            <person name="Kuznetsov B.B."/>
            <person name="Ivanovsky R.N."/>
            <person name="Keppen O.I."/>
            <person name="Sukhacheva M.V."/>
            <person name="Bumazhkin B.K."/>
            <person name="Patutina E.O."/>
            <person name="Beletsky A.V."/>
            <person name="Mardanov A.V."/>
            <person name="Baslerov R.V."/>
            <person name="Panteleeva A.N."/>
            <person name="Kolganova T.V."/>
            <person name="Ravin N.V."/>
            <person name="Skryabin K.G."/>
        </authorList>
    </citation>
    <scope>NUCLEOTIDE SEQUENCE [LARGE SCALE GENOMIC DNA]</scope>
    <source>
        <strain evidence="7 8">DG-6</strain>
    </source>
</reference>
<keyword evidence="4" id="KW-0732">Signal</keyword>
<accession>E1IG34</accession>
<comment type="similarity">
    <text evidence="2">Belongs to the prokaryotic sulfate-binding protein family.</text>
</comment>
<dbReference type="InterPro" id="IPR005669">
    <property type="entry name" value="Thiosulph/SO4-bd"/>
</dbReference>
<feature type="transmembrane region" description="Helical" evidence="6">
    <location>
        <begin position="12"/>
        <end position="31"/>
    </location>
</feature>
<proteinExistence type="inferred from homology"/>
<keyword evidence="5" id="KW-0574">Periplasm</keyword>
<dbReference type="EMBL" id="ADVR01000098">
    <property type="protein sequence ID" value="EFO79851.1"/>
    <property type="molecule type" value="Genomic_DNA"/>
</dbReference>
<dbReference type="AlphaFoldDB" id="E1IG34"/>
<dbReference type="Proteomes" id="UP000054010">
    <property type="component" value="Unassembled WGS sequence"/>
</dbReference>
<name>E1IG34_9CHLR</name>
<keyword evidence="8" id="KW-1185">Reference proteome</keyword>
<keyword evidence="6" id="KW-0812">Transmembrane</keyword>
<dbReference type="eggNOG" id="COG1613">
    <property type="taxonomic scope" value="Bacteria"/>
</dbReference>
<dbReference type="SUPFAM" id="SSF53850">
    <property type="entry name" value="Periplasmic binding protein-like II"/>
    <property type="match status" value="1"/>
</dbReference>
<evidence type="ECO:0000313" key="8">
    <source>
        <dbReference type="Proteomes" id="UP000054010"/>
    </source>
</evidence>
<evidence type="ECO:0000256" key="1">
    <source>
        <dbReference type="ARBA" id="ARBA00004418"/>
    </source>
</evidence>
<evidence type="ECO:0000256" key="6">
    <source>
        <dbReference type="SAM" id="Phobius"/>
    </source>
</evidence>
<dbReference type="STRING" id="765420.OSCT_2285"/>
<evidence type="ECO:0000256" key="4">
    <source>
        <dbReference type="ARBA" id="ARBA00022729"/>
    </source>
</evidence>
<dbReference type="PANTHER" id="PTHR30368">
    <property type="entry name" value="SULFATE-BINDING PROTEIN"/>
    <property type="match status" value="1"/>
</dbReference>
<keyword evidence="6" id="KW-1133">Transmembrane helix</keyword>
<dbReference type="GO" id="GO:0042597">
    <property type="term" value="C:periplasmic space"/>
    <property type="evidence" value="ECO:0007669"/>
    <property type="project" value="UniProtKB-SubCell"/>
</dbReference>
<comment type="subcellular location">
    <subcellularLocation>
        <location evidence="1">Periplasm</location>
    </subcellularLocation>
</comment>
<organism evidence="7 8">
    <name type="scientific">Oscillochloris trichoides DG-6</name>
    <dbReference type="NCBI Taxonomy" id="765420"/>
    <lineage>
        <taxon>Bacteria</taxon>
        <taxon>Bacillati</taxon>
        <taxon>Chloroflexota</taxon>
        <taxon>Chloroflexia</taxon>
        <taxon>Chloroflexales</taxon>
        <taxon>Chloroflexineae</taxon>
        <taxon>Oscillochloridaceae</taxon>
        <taxon>Oscillochloris</taxon>
    </lineage>
</organism>
<evidence type="ECO:0000256" key="3">
    <source>
        <dbReference type="ARBA" id="ARBA00022448"/>
    </source>
</evidence>
<protein>
    <submittedName>
        <fullName evidence="7">Uncharacterized protein</fullName>
    </submittedName>
</protein>
<dbReference type="PANTHER" id="PTHR30368:SF2">
    <property type="entry name" value="SULFATE-BINDING PROTEIN"/>
    <property type="match status" value="1"/>
</dbReference>
<sequence>MLRLSQMLAGSYVLLVLLITGLTLWFGPLGWAPLQIPTIGPGGTPVVVRVAYSSEKDRWLQAAIERYAETKPRLGGHPIQVELVANATVEMFETAKPTVYWPASRLQIEQARRQRMAYFIQTPQPMLLSPLVLLTWGDPDRINLLNDALLSADFWGTIQPSLDDATLRLGITDPVRNDSGQQVLVLLNAGCSEDVVTCFSSLAASIPNPSSNPNQLLTNMLLLSQYNVVATPEHLAIEALNTQATDKDGNKLAVLYLPETILSDHPYAILSTPWVTRDQQRAAEQLRDFLYTPEIQQLAAQEYGFRPANLQARINPNDVASPFNRYAAQGLNLNLLPQVEPPTGEAIQALIAAWQAAE</sequence>
<dbReference type="GO" id="GO:0140104">
    <property type="term" value="F:molecular carrier activity"/>
    <property type="evidence" value="ECO:0007669"/>
    <property type="project" value="InterPro"/>
</dbReference>
<evidence type="ECO:0000256" key="5">
    <source>
        <dbReference type="ARBA" id="ARBA00022764"/>
    </source>
</evidence>